<sequence>MSKNNTTISLTINQLKDQWKKSCKKEIVPQFVRQPSINQIRISKNNRSSNYGTSPIKLSSEQIQAPKTLKQDNFSLESTISISSQIFKGDLHIESKQIQPTPSIKMMMNQEHSHIDVTTILEIEDESNSKEQIQISNVQTGSSQFRIINISNDIENPINCLDLQFQPVVFQSSIQSQTFQKKAESNKITHKMYMMQKLNKFKKDEMNKKIIKHDPLKEPSSLKPELQMKIVASQSLTQIKKNPIQQEKLQDQQQNELDYKFQKSTMSNEIYSFVSAIVQPKIQNFRQPLLQEQDNQSVQKLNFQTEPTYDIKQYFIQTFPTPPFKLQKLRMETINMQQNSLDENNKLLKDQPTKESIQTKTQPINLKSEMLKKDQIPLFQLFILIGDGKINDKKAKWGDQIPIKNCSLSNLSSNVMKSDQVDTSVVKIGLSQNLIQDCKVNLESRSNQTFQAKSFKLSFLIKDYDDKASQAIKCMMIPLQFNENLLKVNYEIVQPKEKPQYPTLLQMNRMKIEKIKELITEGKTSRTAFKIKQSQKQQDSNGIQIRQITETNGSEKKYLLHGSLILEESKEIQVSQRCSSIDKATSMIKTSKNQFSILNRFQKIKYLGRGNVSDAYSVFDQQTGMALALKTIQKSLIQSKGISTLISNEIKTQMVLNHPNILKCYGIIDDHKQIALILELSDYTLYNLIRLKPINRKEMVDILHQVIGAVNHLHKNGIIHRDIKPENILISQNVIKLADLGISIRATTCSQYCGTQGYMAPEIKLHEKYTSKVDCYSIGVLIYEMLYKKLPLQTLYPIKNTKNDLLIDLMNNLIEPNQDLRYSCSQALDHEIFNQLIYPQLIQTSILNNLKKLL</sequence>
<evidence type="ECO:0000256" key="2">
    <source>
        <dbReference type="ARBA" id="ARBA00022679"/>
    </source>
</evidence>
<evidence type="ECO:0000256" key="4">
    <source>
        <dbReference type="ARBA" id="ARBA00022777"/>
    </source>
</evidence>
<dbReference type="FunFam" id="1.10.510.10:FF:001178">
    <property type="entry name" value="Uncharacterized protein"/>
    <property type="match status" value="1"/>
</dbReference>
<dbReference type="InterPro" id="IPR000719">
    <property type="entry name" value="Prot_kinase_dom"/>
</dbReference>
<dbReference type="EMBL" id="CAJJDP010000027">
    <property type="protein sequence ID" value="CAD8152831.1"/>
    <property type="molecule type" value="Genomic_DNA"/>
</dbReference>
<dbReference type="GO" id="GO:0004674">
    <property type="term" value="F:protein serine/threonine kinase activity"/>
    <property type="evidence" value="ECO:0007669"/>
    <property type="project" value="UniProtKB-KW"/>
</dbReference>
<evidence type="ECO:0000313" key="8">
    <source>
        <dbReference type="Proteomes" id="UP000683925"/>
    </source>
</evidence>
<accession>A0A8S1TFF4</accession>
<dbReference type="InterPro" id="IPR008271">
    <property type="entry name" value="Ser/Thr_kinase_AS"/>
</dbReference>
<dbReference type="OMA" id="DHEIFNQ"/>
<keyword evidence="4" id="KW-0418">Kinase</keyword>
<gene>
    <name evidence="7" type="ORF">POCTA_138.1.T0270061</name>
</gene>
<protein>
    <recommendedName>
        <fullName evidence="6">Protein kinase domain-containing protein</fullName>
    </recommendedName>
</protein>
<organism evidence="7 8">
    <name type="scientific">Paramecium octaurelia</name>
    <dbReference type="NCBI Taxonomy" id="43137"/>
    <lineage>
        <taxon>Eukaryota</taxon>
        <taxon>Sar</taxon>
        <taxon>Alveolata</taxon>
        <taxon>Ciliophora</taxon>
        <taxon>Intramacronucleata</taxon>
        <taxon>Oligohymenophorea</taxon>
        <taxon>Peniculida</taxon>
        <taxon>Parameciidae</taxon>
        <taxon>Paramecium</taxon>
    </lineage>
</organism>
<reference evidence="7" key="1">
    <citation type="submission" date="2021-01" db="EMBL/GenBank/DDBJ databases">
        <authorList>
            <consortium name="Genoscope - CEA"/>
            <person name="William W."/>
        </authorList>
    </citation>
    <scope>NUCLEOTIDE SEQUENCE</scope>
</reference>
<dbReference type="GO" id="GO:0005634">
    <property type="term" value="C:nucleus"/>
    <property type="evidence" value="ECO:0007669"/>
    <property type="project" value="TreeGrafter"/>
</dbReference>
<keyword evidence="1" id="KW-0723">Serine/threonine-protein kinase</keyword>
<evidence type="ECO:0000259" key="6">
    <source>
        <dbReference type="PROSITE" id="PS50011"/>
    </source>
</evidence>
<dbReference type="AlphaFoldDB" id="A0A8S1TFF4"/>
<feature type="domain" description="Protein kinase" evidence="6">
    <location>
        <begin position="601"/>
        <end position="833"/>
    </location>
</feature>
<keyword evidence="3" id="KW-0547">Nucleotide-binding</keyword>
<evidence type="ECO:0000313" key="7">
    <source>
        <dbReference type="EMBL" id="CAD8152831.1"/>
    </source>
</evidence>
<evidence type="ECO:0000256" key="1">
    <source>
        <dbReference type="ARBA" id="ARBA00022527"/>
    </source>
</evidence>
<dbReference type="OrthoDB" id="299606at2759"/>
<keyword evidence="8" id="KW-1185">Reference proteome</keyword>
<dbReference type="PROSITE" id="PS00108">
    <property type="entry name" value="PROTEIN_KINASE_ST"/>
    <property type="match status" value="1"/>
</dbReference>
<evidence type="ECO:0000256" key="3">
    <source>
        <dbReference type="ARBA" id="ARBA00022741"/>
    </source>
</evidence>
<keyword evidence="2" id="KW-0808">Transferase</keyword>
<dbReference type="PANTHER" id="PTHR24345">
    <property type="entry name" value="SERINE/THREONINE-PROTEIN KINASE PLK"/>
    <property type="match status" value="1"/>
</dbReference>
<dbReference type="Proteomes" id="UP000683925">
    <property type="component" value="Unassembled WGS sequence"/>
</dbReference>
<keyword evidence="5" id="KW-0067">ATP-binding</keyword>
<evidence type="ECO:0000256" key="5">
    <source>
        <dbReference type="ARBA" id="ARBA00022840"/>
    </source>
</evidence>
<dbReference type="PANTHER" id="PTHR24345:SF0">
    <property type="entry name" value="CELL CYCLE SERINE_THREONINE-PROTEIN KINASE CDC5_MSD2"/>
    <property type="match status" value="1"/>
</dbReference>
<dbReference type="FunFam" id="3.30.200.20:FF:001020">
    <property type="entry name" value="Predicted protein"/>
    <property type="match status" value="1"/>
</dbReference>
<dbReference type="GO" id="GO:0005524">
    <property type="term" value="F:ATP binding"/>
    <property type="evidence" value="ECO:0007669"/>
    <property type="project" value="UniProtKB-KW"/>
</dbReference>
<dbReference type="SMART" id="SM00220">
    <property type="entry name" value="S_TKc"/>
    <property type="match status" value="1"/>
</dbReference>
<dbReference type="Pfam" id="PF00069">
    <property type="entry name" value="Pkinase"/>
    <property type="match status" value="1"/>
</dbReference>
<dbReference type="PROSITE" id="PS50011">
    <property type="entry name" value="PROTEIN_KINASE_DOM"/>
    <property type="match status" value="1"/>
</dbReference>
<comment type="caution">
    <text evidence="7">The sequence shown here is derived from an EMBL/GenBank/DDBJ whole genome shotgun (WGS) entry which is preliminary data.</text>
</comment>
<name>A0A8S1TFF4_PAROT</name>
<proteinExistence type="predicted"/>